<comment type="caution">
    <text evidence="1">The sequence shown here is derived from an EMBL/GenBank/DDBJ whole genome shotgun (WGS) entry which is preliminary data.</text>
</comment>
<reference evidence="2" key="1">
    <citation type="submission" date="2017-02" db="EMBL/GenBank/DDBJ databases">
        <authorList>
            <person name="Tafer H."/>
            <person name="Lopandic K."/>
        </authorList>
    </citation>
    <scope>NUCLEOTIDE SEQUENCE [LARGE SCALE GENOMIC DNA]</scope>
    <source>
        <strain evidence="2">CBS 366.77</strain>
    </source>
</reference>
<dbReference type="Proteomes" id="UP000266188">
    <property type="component" value="Unassembled WGS sequence"/>
</dbReference>
<dbReference type="OrthoDB" id="10552824at2759"/>
<organism evidence="1 2">
    <name type="scientific">Aspergillus sclerotialis</name>
    <dbReference type="NCBI Taxonomy" id="2070753"/>
    <lineage>
        <taxon>Eukaryota</taxon>
        <taxon>Fungi</taxon>
        <taxon>Dikarya</taxon>
        <taxon>Ascomycota</taxon>
        <taxon>Pezizomycotina</taxon>
        <taxon>Eurotiomycetes</taxon>
        <taxon>Eurotiomycetidae</taxon>
        <taxon>Eurotiales</taxon>
        <taxon>Aspergillaceae</taxon>
        <taxon>Aspergillus</taxon>
        <taxon>Aspergillus subgen. Polypaecilum</taxon>
    </lineage>
</organism>
<name>A0A3A2ZB61_9EURO</name>
<protein>
    <submittedName>
        <fullName evidence="1">Uncharacterized protein</fullName>
    </submittedName>
</protein>
<gene>
    <name evidence="1" type="ORF">PHISCL_07284</name>
</gene>
<proteinExistence type="predicted"/>
<dbReference type="STRING" id="2070753.A0A3A2ZB61"/>
<evidence type="ECO:0000313" key="2">
    <source>
        <dbReference type="Proteomes" id="UP000266188"/>
    </source>
</evidence>
<dbReference type="EMBL" id="MVGC01000312">
    <property type="protein sequence ID" value="RJE20388.1"/>
    <property type="molecule type" value="Genomic_DNA"/>
</dbReference>
<dbReference type="AlphaFoldDB" id="A0A3A2ZB61"/>
<accession>A0A3A2ZB61</accession>
<sequence length="364" mass="41310">MNVFRYVRWLTDELKTGTEHEVTIRINTHYGINESGDTGRSEKATARLERFLRCQDMILDFKKSPCIAWEAYYSPNAKPMTKWGGFCSRKLINQDGLSPAPTGREADDGFEESGIIRYPAQVSFEDLEEAAIILAYGAFLEWKREKEIHDSISRMNHKVGFLDVAGRGIMAVMIYSAPDTEIAKSFRTKEASYAKICYLPPKSARGHYLKCHAIAIPNIFGLPYDNPLFLIKTKSLTFFQTFSVKPGQPLKLLHARVHFRTSHIGAKRQVEAVNLITGMAPEAEFARPWQKVLLNQSRGARPVVDPLASIDPSHTKFDAELRKIQDTISLSEDQLNCLKSCTGFPDGCWSYKASPVLERHLYWR</sequence>
<evidence type="ECO:0000313" key="1">
    <source>
        <dbReference type="EMBL" id="RJE20388.1"/>
    </source>
</evidence>
<keyword evidence="2" id="KW-1185">Reference proteome</keyword>